<reference evidence="3 4" key="2">
    <citation type="journal article" date="2016" name="Int. J. Syst. Evol. Microbiol.">
        <title>Flavisolibacter tropicus sp. nov., isolated from tropical soil.</title>
        <authorList>
            <person name="Lee J.J."/>
            <person name="Kang M.S."/>
            <person name="Kim G.S."/>
            <person name="Lee C.S."/>
            <person name="Lim S."/>
            <person name="Lee J."/>
            <person name="Roh S.H."/>
            <person name="Kang H."/>
            <person name="Ha J.M."/>
            <person name="Bae S."/>
            <person name="Jung H.Y."/>
            <person name="Kim M.K."/>
        </authorList>
    </citation>
    <scope>NUCLEOTIDE SEQUENCE [LARGE SCALE GENOMIC DNA]</scope>
    <source>
        <strain evidence="3 4">LCS9</strain>
    </source>
</reference>
<evidence type="ECO:0000259" key="1">
    <source>
        <dbReference type="PROSITE" id="PS50060"/>
    </source>
</evidence>
<dbReference type="STRING" id="1492898.SY85_05920"/>
<protein>
    <submittedName>
        <fullName evidence="3">Uncharacterized protein</fullName>
    </submittedName>
</protein>
<dbReference type="InterPro" id="IPR044023">
    <property type="entry name" value="Ig_7"/>
</dbReference>
<feature type="domain" description="PKD" evidence="2">
    <location>
        <begin position="3459"/>
        <end position="3538"/>
    </location>
</feature>
<dbReference type="Pfam" id="PF18911">
    <property type="entry name" value="PKD_4"/>
    <property type="match status" value="1"/>
</dbReference>
<dbReference type="InterPro" id="IPR012334">
    <property type="entry name" value="Pectin_lyas_fold"/>
</dbReference>
<dbReference type="InterPro" id="IPR035234">
    <property type="entry name" value="IgGFc-bd_N"/>
</dbReference>
<dbReference type="PROSITE" id="PS50093">
    <property type="entry name" value="PKD"/>
    <property type="match status" value="1"/>
</dbReference>
<dbReference type="SUPFAM" id="SSF49299">
    <property type="entry name" value="PKD domain"/>
    <property type="match status" value="1"/>
</dbReference>
<keyword evidence="4" id="KW-1185">Reference proteome</keyword>
<dbReference type="Gene3D" id="2.60.40.2700">
    <property type="match status" value="1"/>
</dbReference>
<name>A0A172TSY0_9BACT</name>
<proteinExistence type="predicted"/>
<gene>
    <name evidence="3" type="ORF">SY85_05920</name>
</gene>
<dbReference type="InterPro" id="IPR022409">
    <property type="entry name" value="PKD/Chitinase_dom"/>
</dbReference>
<dbReference type="Gene3D" id="2.60.40.10">
    <property type="entry name" value="Immunoglobulins"/>
    <property type="match status" value="1"/>
</dbReference>
<dbReference type="GO" id="GO:0016020">
    <property type="term" value="C:membrane"/>
    <property type="evidence" value="ECO:0007669"/>
    <property type="project" value="InterPro"/>
</dbReference>
<sequence>MRTSCMAAFRSKVLFLLITVLSVTFLKAQMTVTSPVPASGSITPPSATVPGVVVFGVRNTNATPIVITDVSNYVPDSISGSFSLWYNTSSTTGAPLAINTANGWVSVANVTKSAPATSGITPLFTGLNIILPANTTYRFAISGPANGPSYGLAGSTPNVYKGGGLEIYTQDNPLSPGYAGAFSAAPATTPVGFIGSIAFQPSVACTTPPLGGKAIASATSACEGTNFTLNVTGGSIGTGQTYQWQSSPDNATWTNLGASSASPALTTTQSSPTYYRVAVTCTGITGYSASVRVTGGGAISGTFTINAALPTGGSNFQTITDAINSLKCGINGPVVFNVQSGSGPYNEQVIIPAINGASIANTITFNGNGATIQALPLSATPYLIRLDGADYVTINNFTIKAKAGSSFGWGIHLANGADNNNITNCNIDISAVTNTTQNNSAGIVVSNSNTSVTATGSASNNIISNNTITGAFQGVIIYGAAGSLNAVSNTITRNTIKYFYANGIDLSNNNGAVVSFNDISRGNRVDGDIFTGIQLAAGNKKCIVNANRIHDTHTISDATTQAKNAYGIYANACDATSGSENKISNNLIYKFNSGSGIIYALYNNSSDYAQYYHNTVVLDNAAATAGATCGFYQTIAATGIDLKNNIFYITRGGSGAKNCLYFNTTTSTITSNNNILYINSPAGTNGIGFYSGNQVSLANWNSKGYDLLSKNVDPLFANASAGNYTPTDLSIDNLGDYVNIDKDIDDRSRSLTTPDAGAMEFTIGACITPPVPGVAVSSLSSVCNSSTSFTFTVTGATTGTGITYQWQSSTDNSNWTDIPAATIKDYTSSGINSTTYFRRAIICSGNTTYTNSVMVNFATPTYASLPYSESFEAAWGSICDVSDVPNSYWRNSPATGNNAWRRSDDISSAKWTSGNGSYTPAASAGVYSARFHSANSTNGTKGKLDLYLNANTVVARKRLMFDYINAAGNDSLVISLSTDNGATYTRLDSARASAVWRTKTLYFNATSAATVLRFEGVSDASVSDIGLDNINVIDFPDCTGTPVGGTAVSSLAFVCTETFTLSVTGATEALGITYQWQSSADSINWNDINNATASTLTTTQSATTYYRVKVICSNGGSSAPSAGVKVSNSATITGTFTINKLAPKSASNFQSFNDAYNALKCGIGGPVTFNVVAGSGPYDEQLTIQPITGASAVNNITFNGYGNTLSYSTSSTNPAVIKLNGADYITFNDLIITAKGTQNAYGVHLLNDADNNTINNCTVNIDQSATTQNISLAGIVVSNAASFPTDAGPAKCDNNTISGNTVNGGHYGVILVGSATDALGSNKIINNTVKDFFNYGIYVAYSFNTLVEGNTISRPERVLDKDFYGIYFTNLSTKANVTRNIITNPFGAYPAATFAFYGIYFNSVASLSTFENMVSNNKIYNLTGSSNVYGFYNNGSSNVWFHHNTLSIDGKPVSSTTTQESYGYYQKGNNVNGVELKNNIINITRDGSSSKAAVYMNAGTNLLLSDNNDFYISSTNGVNNIGFWNAARLTLASWSGATGQDAHSVSSNPFFTDLANGDLKPKNASIDNRGTPTGITTDFDGVVRNVTSPDLGALEFTAPACVTPPIVGSIAVSETPVCSETPVMLTATGNSFGVGQVFQWQYATTAAGPFSNLGYALSNPDTAILAPSINLYYRLTSTCSGLTSVSEPILITVTQPLSSGTYTINKNAPASATNFVSFNAAKNAMGCGIAGPVVFDVVSGSGPYFEQVILDSIRGTSATNTVTFNGNGNTLTFNSNSTTELAVIKLNGADYVTFDSLTIDAFKFGVHLMNNADYNWIRRCTVNANISGTTTSYAGIIINASNTSGGIAGNSMCDNNTFEGNTVNGGQWGITVVGNTNALITDNRVINNKVKDYHVYGIYLGNTTNTLVEGNELYRPLRNTSTATDVYAIYATGVSDGMRISKNRIHNSFDQLSSSTAKFYGIYFTGTDAAIDRPHLVSNNLIYNTNGQGEMYGIYNAGSDNVAYYHNTISLDNTANTSTNPTYGFYQTTDAEGINLKNNIFTIMRGGTGNKYGLYFFTPTTRFTSDYNNFNLAPVASSYIGFLSANRTSLATWRSNTGKDLNSSNIDPVYTSPATGNLKPTSPNFDNRGTGVIIADDIEGNARLATTPDVGAYEIAVPACTTPPTAGSVTATPSSGICMGTPIVLSLSGNTFGSGISFQWEYSKAGGPYLPLGAPKLFPDTVIEASASMDIRVAVTCSGNTVRTLPVSISLNSGLMAADDYTINPALGAAPKNYVSFKDAVLAMECGIEGRVTFNVAPGIYTEQVRMHKVPGAGANSRVTFQSANGDPASVTLNFNATSATKNYVLQLDSASYITYKDMTIAALNATNGRVIDMANTTSYDSLVNLRINTTAISAPVTATTTQNVVGIYANNLKGGNNVIKKNTITNGSNGIYFRGTSETNLTSLNVIDSNTINGAYHHGIHTSYTSRIRISNNTVNQAAPLNSISYGVYAGFADSAYQVIGNKVTFSNAKDTIKGIYMFYSDGTNAERGKVAGNTVLATNNITGKVYGLSNYYTTNSNTVNNVVSIKTTATTADSSYALYSFNDDSTKYYNNSIYSASASTRHNYAAYFYHANNTVDIRNNIFAHNGGGIAFYTFNQSFTASDYNMLYSSGSSIIQTPTGFYSSLRGWRNASMWDLNSIAYKPAFMSEVDLQPNIADSAVWAMHGRGVQIAGNDYDFNNAPRPTTLTAGVPDLGAYEFVPTSVPPVLTAIPATPVAGGMQTFMMGTDTVSTISWGTTVPTEVKMRRYSGVTPPGLTSATPYMYYYTDVQTTGSATGFTKKDFFIDPWQGFINHQFQIRMGRTDAIGSWLVGANSTVDTAANAITEEALNQLYRFTGLSDVNAVPPPQVITLQTDSSNTGKRFWVGYANSYDFIDQNAQEMVLYLSTGAEPATVTVKVNGTDWMKTYSIPANTAITSDRMPKTGFYDSRLLIEGKSNRGISIESDVAIVAYAHIYSSKNSGATMLLPVGTYGYEYYSLNARQSYPGATGKPTYSSFFVVADNDSTYIQITPSNQTVGGHPADVPFLVTLNKGEVYQVLGANLNGIDGVDLTGSKIVSVPNASGKCFPIGVFSGSSRTRLGCSTSKGDGGDLLFQQVFPSQAWGTRYLTAPTSIAASPKNFQTSIYRVMVKDPATEVKVNGTTLFGLVNDRYYQFESGTADYIEANKPVMVAQYMASSGGSCPGSSSLVDGDPELFYLSPIEQAVKQTRLYRNNLDAINVNYLTLVIPTNGLNSLTIDGSNTFNHTYPHPNLPGYSVVVKQWGGTSGQSWVQSDSAFTGIVYGEGNQESYGYNLGTLVKNLNVLSSITNTLSTTGATSAYACTNSPFKVTVLVPVKPTSLTWRFSQVPQLNPKTDVTLLSPVAIDSVVVNNKKYYKFTLTQDYTFSKVGTYNIPVSYSHPEIEGCNNTLETMLTVKVVQAPKADFTVNYTNCIGDIANFSGSGGNGVTVTQWNWTFGDGTSAATQNTSKQYGTSDTFNVRLKLVTPDGCVGDTTKKVPVNARPTVDVVKDTLSNCKGSNVTFTIKNPAAAVTYKWYNAATGGNQVGTGTNFTTTVNGTSDYFVEAISTGCASTSRKKVTATQLIDLATPVVTIDSASVNMVRFKWSAVQGATSYDVSTDGGNTWEATTPNSLTHTVSGLMPLQSVTLTVKAKGGCKDMQSLAVTGKAQVDQIYIPNSFSPNGDGMNDVLQVYGYVIKEMQFMVYNQWGEKIYESKDQKRAWDGTQKGKLQPSGVYLYVCRLILNDGTVVNKKGSINLVR</sequence>
<reference evidence="4" key="1">
    <citation type="submission" date="2015-01" db="EMBL/GenBank/DDBJ databases">
        <title>Flavisolibacter sp./LCS9/ whole genome sequencing.</title>
        <authorList>
            <person name="Kim M.K."/>
            <person name="Srinivasan S."/>
            <person name="Lee J.-J."/>
        </authorList>
    </citation>
    <scope>NUCLEOTIDE SEQUENCE [LARGE SCALE GENOMIC DNA]</scope>
    <source>
        <strain evidence="4">LCS9</strain>
    </source>
</reference>
<dbReference type="SMART" id="SM00710">
    <property type="entry name" value="PbH1"/>
    <property type="match status" value="27"/>
</dbReference>
<dbReference type="NCBIfam" id="TIGR04131">
    <property type="entry name" value="Bac_Flav_CTERM"/>
    <property type="match status" value="1"/>
</dbReference>
<dbReference type="InterPro" id="IPR013783">
    <property type="entry name" value="Ig-like_fold"/>
</dbReference>
<dbReference type="InterPro" id="IPR035986">
    <property type="entry name" value="PKD_dom_sf"/>
</dbReference>
<accession>A0A172TSY0</accession>
<dbReference type="Proteomes" id="UP000077177">
    <property type="component" value="Chromosome"/>
</dbReference>
<dbReference type="Pfam" id="PF17517">
    <property type="entry name" value="IgGFc_binding"/>
    <property type="match status" value="1"/>
</dbReference>
<dbReference type="RefSeq" id="WP_066402403.1">
    <property type="nucleotide sequence ID" value="NZ_CP011390.1"/>
</dbReference>
<dbReference type="PROSITE" id="PS50060">
    <property type="entry name" value="MAM_2"/>
    <property type="match status" value="1"/>
</dbReference>
<evidence type="ECO:0000313" key="3">
    <source>
        <dbReference type="EMBL" id="ANE50102.1"/>
    </source>
</evidence>
<dbReference type="InterPro" id="IPR000998">
    <property type="entry name" value="MAM_dom"/>
</dbReference>
<dbReference type="InterPro" id="IPR000601">
    <property type="entry name" value="PKD_dom"/>
</dbReference>
<dbReference type="Gene3D" id="2.160.20.10">
    <property type="entry name" value="Single-stranded right-handed beta-helix, Pectin lyase-like"/>
    <property type="match status" value="4"/>
</dbReference>
<dbReference type="KEGG" id="fla:SY85_05920"/>
<dbReference type="InterPro" id="IPR011050">
    <property type="entry name" value="Pectin_lyase_fold/virulence"/>
</dbReference>
<feature type="domain" description="MAM" evidence="1">
    <location>
        <begin position="867"/>
        <end position="1040"/>
    </location>
</feature>
<dbReference type="Pfam" id="PF19081">
    <property type="entry name" value="Ig_7"/>
    <property type="match status" value="1"/>
</dbReference>
<organism evidence="3 4">
    <name type="scientific">Flavisolibacter tropicus</name>
    <dbReference type="NCBI Taxonomy" id="1492898"/>
    <lineage>
        <taxon>Bacteria</taxon>
        <taxon>Pseudomonadati</taxon>
        <taxon>Bacteroidota</taxon>
        <taxon>Chitinophagia</taxon>
        <taxon>Chitinophagales</taxon>
        <taxon>Chitinophagaceae</taxon>
        <taxon>Flavisolibacter</taxon>
    </lineage>
</organism>
<dbReference type="EMBL" id="CP011390">
    <property type="protein sequence ID" value="ANE50102.1"/>
    <property type="molecule type" value="Genomic_DNA"/>
</dbReference>
<evidence type="ECO:0000313" key="4">
    <source>
        <dbReference type="Proteomes" id="UP000077177"/>
    </source>
</evidence>
<dbReference type="SUPFAM" id="SSF51126">
    <property type="entry name" value="Pectin lyase-like"/>
    <property type="match status" value="4"/>
</dbReference>
<dbReference type="OrthoDB" id="599561at2"/>
<dbReference type="InterPro" id="IPR026341">
    <property type="entry name" value="T9SS_type_B"/>
</dbReference>
<dbReference type="SMART" id="SM00089">
    <property type="entry name" value="PKD"/>
    <property type="match status" value="2"/>
</dbReference>
<dbReference type="InterPro" id="IPR006626">
    <property type="entry name" value="PbH1"/>
</dbReference>
<evidence type="ECO:0000259" key="2">
    <source>
        <dbReference type="PROSITE" id="PS50093"/>
    </source>
</evidence>
<dbReference type="Pfam" id="PF13585">
    <property type="entry name" value="CHU_C"/>
    <property type="match status" value="1"/>
</dbReference>